<dbReference type="EMBL" id="QXFU01003923">
    <property type="protein sequence ID" value="KAE8971834.1"/>
    <property type="molecule type" value="Genomic_DNA"/>
</dbReference>
<comment type="caution">
    <text evidence="2">The sequence shown here is derived from an EMBL/GenBank/DDBJ whole genome shotgun (WGS) entry which is preliminary data.</text>
</comment>
<evidence type="ECO:0000313" key="3">
    <source>
        <dbReference type="Proteomes" id="UP000429607"/>
    </source>
</evidence>
<protein>
    <submittedName>
        <fullName evidence="2">Uncharacterized protein</fullName>
    </submittedName>
</protein>
<gene>
    <name evidence="2" type="ORF">PR001_g26495</name>
    <name evidence="1" type="ORF">PR002_g26702</name>
</gene>
<name>A0A6A3HS60_9STRA</name>
<dbReference type="EMBL" id="QXFV01003939">
    <property type="protein sequence ID" value="KAE8972800.1"/>
    <property type="molecule type" value="Genomic_DNA"/>
</dbReference>
<evidence type="ECO:0000313" key="4">
    <source>
        <dbReference type="Proteomes" id="UP000435112"/>
    </source>
</evidence>
<dbReference type="AlphaFoldDB" id="A0A6A3HS60"/>
<evidence type="ECO:0000313" key="1">
    <source>
        <dbReference type="EMBL" id="KAE8971834.1"/>
    </source>
</evidence>
<accession>A0A6A3HS60</accession>
<dbReference type="Proteomes" id="UP000429607">
    <property type="component" value="Unassembled WGS sequence"/>
</dbReference>
<sequence length="69" mass="7037">MSALRSSHIVAAVSAFEFVVSSLPAKSTNICTVAVCTAFSANGGTGCSRAGRFIRIGSSGDLICSLVPW</sequence>
<dbReference type="Proteomes" id="UP000435112">
    <property type="component" value="Unassembled WGS sequence"/>
</dbReference>
<proteinExistence type="predicted"/>
<organism evidence="2 3">
    <name type="scientific">Phytophthora rubi</name>
    <dbReference type="NCBI Taxonomy" id="129364"/>
    <lineage>
        <taxon>Eukaryota</taxon>
        <taxon>Sar</taxon>
        <taxon>Stramenopiles</taxon>
        <taxon>Oomycota</taxon>
        <taxon>Peronosporomycetes</taxon>
        <taxon>Peronosporales</taxon>
        <taxon>Peronosporaceae</taxon>
        <taxon>Phytophthora</taxon>
    </lineage>
</organism>
<evidence type="ECO:0000313" key="2">
    <source>
        <dbReference type="EMBL" id="KAE8972800.1"/>
    </source>
</evidence>
<reference evidence="3 4" key="1">
    <citation type="submission" date="2018-09" db="EMBL/GenBank/DDBJ databases">
        <title>Genomic investigation of the strawberry pathogen Phytophthora fragariae indicates pathogenicity is determined by transcriptional variation in three key races.</title>
        <authorList>
            <person name="Adams T.M."/>
            <person name="Armitage A.D."/>
            <person name="Sobczyk M.K."/>
            <person name="Bates H.J."/>
            <person name="Dunwell J.M."/>
            <person name="Nellist C.F."/>
            <person name="Harrison R.J."/>
        </authorList>
    </citation>
    <scope>NUCLEOTIDE SEQUENCE [LARGE SCALE GENOMIC DNA]</scope>
    <source>
        <strain evidence="2 3">SCRP249</strain>
        <strain evidence="1 4">SCRP324</strain>
    </source>
</reference>